<keyword evidence="2" id="KW-0863">Zinc-finger</keyword>
<feature type="domain" description="CCHC-type" evidence="4">
    <location>
        <begin position="244"/>
        <end position="257"/>
    </location>
</feature>
<dbReference type="GO" id="GO:0003676">
    <property type="term" value="F:nucleic acid binding"/>
    <property type="evidence" value="ECO:0007669"/>
    <property type="project" value="InterPro"/>
</dbReference>
<organism evidence="6 7">
    <name type="scientific">Aphanomyces euteiches</name>
    <dbReference type="NCBI Taxonomy" id="100861"/>
    <lineage>
        <taxon>Eukaryota</taxon>
        <taxon>Sar</taxon>
        <taxon>Stramenopiles</taxon>
        <taxon>Oomycota</taxon>
        <taxon>Saprolegniomycetes</taxon>
        <taxon>Saprolegniales</taxon>
        <taxon>Verrucalvaceae</taxon>
        <taxon>Aphanomyces</taxon>
    </lineage>
</organism>
<keyword evidence="7" id="KW-1185">Reference proteome</keyword>
<dbReference type="Proteomes" id="UP000481153">
    <property type="component" value="Unassembled WGS sequence"/>
</dbReference>
<dbReference type="Pfam" id="PF07727">
    <property type="entry name" value="RVT_2"/>
    <property type="match status" value="1"/>
</dbReference>
<gene>
    <name evidence="6" type="ORF">Ae201684_012449</name>
</gene>
<feature type="domain" description="Integrase catalytic" evidence="5">
    <location>
        <begin position="494"/>
        <end position="582"/>
    </location>
</feature>
<keyword evidence="1" id="KW-0645">Protease</keyword>
<reference evidence="6 7" key="1">
    <citation type="submission" date="2019-07" db="EMBL/GenBank/DDBJ databases">
        <title>Genomics analysis of Aphanomyces spp. identifies a new class of oomycete effector associated with host adaptation.</title>
        <authorList>
            <person name="Gaulin E."/>
        </authorList>
    </citation>
    <scope>NUCLEOTIDE SEQUENCE [LARGE SCALE GENOMIC DNA]</scope>
    <source>
        <strain evidence="6 7">ATCC 201684</strain>
    </source>
</reference>
<dbReference type="GO" id="GO:0008270">
    <property type="term" value="F:zinc ion binding"/>
    <property type="evidence" value="ECO:0007669"/>
    <property type="project" value="UniProtKB-KW"/>
</dbReference>
<comment type="caution">
    <text evidence="6">The sequence shown here is derived from an EMBL/GenBank/DDBJ whole genome shotgun (WGS) entry which is preliminary data.</text>
</comment>
<keyword evidence="1" id="KW-0064">Aspartyl protease</keyword>
<evidence type="ECO:0000256" key="2">
    <source>
        <dbReference type="PROSITE-ProRule" id="PRU00047"/>
    </source>
</evidence>
<evidence type="ECO:0000313" key="7">
    <source>
        <dbReference type="Proteomes" id="UP000481153"/>
    </source>
</evidence>
<dbReference type="Gene3D" id="3.30.420.10">
    <property type="entry name" value="Ribonuclease H-like superfamily/Ribonuclease H"/>
    <property type="match status" value="1"/>
</dbReference>
<dbReference type="SUPFAM" id="SSF56672">
    <property type="entry name" value="DNA/RNA polymerases"/>
    <property type="match status" value="1"/>
</dbReference>
<feature type="compositionally biased region" description="Basic and acidic residues" evidence="3">
    <location>
        <begin position="734"/>
        <end position="752"/>
    </location>
</feature>
<sequence length="1226" mass="137351">MSPTAMSLKTPIMLLEEGNWNQWRTYLRGRLLAKGLWQLVEPATSKRPTKPSHFRTPGGEATNLDDEADTANAANDGLALGLLIQCISPSQFQYIENSTTAAAAYKALADHHEPKTRLDRLDVMEDFYGMKWNQKQETLPEFMERYEIVLRRLREADSEMTSATSIDPLLQMMPWELRHVAHQVASSITLSGDFARVRSLLETEYKAAIKTGALRLPRSSNNDERALSAKQGHNRDKRSKKGECHWCGKNGHWQSECHQKAAGRPRKTKPYKQGDKRDVASNNALDECVWTFTARIEDSDETALQSVAALRPIIVDSGASTHMTGDASLLTDLTDCDRMVVVATGAKTRATKMGTMRIKTSLGTVLVLKDVLLVDGMPHTLLSVATVMRKNPRCRLTFSEGECTIDHDGQPLAKATLNQTDKVFTLELARNDAQAMSITTSQSQSCGIKEQATYPSPPSTDAVPWDWAFQATLPCRQPSVSAAYKPRWSRRYHEYSSADFEAELKRHGIHHESSTPDNQWQNGMAERAHRSLMEMAMAMLAHAGLARRWWAEAVNTAAFIQNRVVHGPKATATPIHALTGHRAKLDKLRVFGYVAYNMVKDPTRRDKLAPKAVKCVFMGYAEHQRAWKRYDLESNKMTTGVHVTFCEDEFLGDRSKLDDYLVTTDDSDDEEDEGIHTQSTSQPAPPTVEPTDSTPRHQETREAIGAKGSAPSTPRRLFTGHPVGDQSSRPTLRLLDRFKRSDSGPRTHDDRNVMPSGMVLRPRNRLRPPSRDVSAVHGRPTDNPSRKQQGVASEPLDYSADANWTIDDSHVAASMTINGVEFACSAMAPPVDVPQSHREAMTMKDHDEWEKTEKTELQQLREAGTWKLVDLPPGRKSIGSRWTYAKKTNAAGEVVQYNARLVCKGFSQIQGVDYLDTFSPVVKMTTLRCCMALTATKKLAVLQADVDTAFVQAPIDKDVLIYVDQPPGHSDGTNRKMQLIKALYGLKQAALAWFEHCRKIVVGLGFRPSDYDPCLYLRQHDEELEIVATYVDDFLVFARTTAKAISILDELETKMKLKRQGEMSFFLGIKILKAYARKILARFGMTTCHGYTTPEVDDREDLWHDISQPSTDQETYRSMVGSLMYLMTCTRPDISHAVQRLSRHLHDPRVPHAIGAKRVLRYVKHKIGTGIIFRSPDAYLVGYCDASWATRPDRRSTTGFACFVGGGIVSWKSARQRVVALSTCEA</sequence>
<keyword evidence="2" id="KW-0862">Zinc</keyword>
<proteinExistence type="predicted"/>
<dbReference type="InterPro" id="IPR057670">
    <property type="entry name" value="SH3_retrovirus"/>
</dbReference>
<dbReference type="Pfam" id="PF25597">
    <property type="entry name" value="SH3_retrovirus"/>
    <property type="match status" value="1"/>
</dbReference>
<evidence type="ECO:0000259" key="5">
    <source>
        <dbReference type="PROSITE" id="PS50994"/>
    </source>
</evidence>
<accession>A0A6G0WRL9</accession>
<feature type="compositionally biased region" description="Basic residues" evidence="3">
    <location>
        <begin position="261"/>
        <end position="270"/>
    </location>
</feature>
<dbReference type="SUPFAM" id="SSF53098">
    <property type="entry name" value="Ribonuclease H-like"/>
    <property type="match status" value="1"/>
</dbReference>
<evidence type="ECO:0000313" key="6">
    <source>
        <dbReference type="EMBL" id="KAF0730051.1"/>
    </source>
</evidence>
<keyword evidence="2" id="KW-0479">Metal-binding</keyword>
<dbReference type="InterPro" id="IPR036397">
    <property type="entry name" value="RNaseH_sf"/>
</dbReference>
<evidence type="ECO:0000256" key="3">
    <source>
        <dbReference type="SAM" id="MobiDB-lite"/>
    </source>
</evidence>
<feature type="region of interest" description="Disordered" evidence="3">
    <location>
        <begin position="664"/>
        <end position="795"/>
    </location>
</feature>
<evidence type="ECO:0008006" key="8">
    <source>
        <dbReference type="Google" id="ProtNLM"/>
    </source>
</evidence>
<dbReference type="InterPro" id="IPR054722">
    <property type="entry name" value="PolX-like_BBD"/>
</dbReference>
<feature type="region of interest" description="Disordered" evidence="3">
    <location>
        <begin position="257"/>
        <end position="277"/>
    </location>
</feature>
<name>A0A6G0WRL9_9STRA</name>
<dbReference type="CDD" id="cd09272">
    <property type="entry name" value="RNase_HI_RT_Ty1"/>
    <property type="match status" value="1"/>
</dbReference>
<dbReference type="InterPro" id="IPR001584">
    <property type="entry name" value="Integrase_cat-core"/>
</dbReference>
<protein>
    <recommendedName>
        <fullName evidence="8">CCHC-type domain-containing protein</fullName>
    </recommendedName>
</protein>
<dbReference type="InterPro" id="IPR013103">
    <property type="entry name" value="RVT_2"/>
</dbReference>
<evidence type="ECO:0000256" key="1">
    <source>
        <dbReference type="ARBA" id="ARBA00022750"/>
    </source>
</evidence>
<dbReference type="PROSITE" id="PS50994">
    <property type="entry name" value="INTEGRASE"/>
    <property type="match status" value="1"/>
</dbReference>
<dbReference type="EMBL" id="VJMJ01000157">
    <property type="protein sequence ID" value="KAF0730051.1"/>
    <property type="molecule type" value="Genomic_DNA"/>
</dbReference>
<evidence type="ECO:0000259" key="4">
    <source>
        <dbReference type="PROSITE" id="PS50158"/>
    </source>
</evidence>
<dbReference type="GO" id="GO:0015074">
    <property type="term" value="P:DNA integration"/>
    <property type="evidence" value="ECO:0007669"/>
    <property type="project" value="InterPro"/>
</dbReference>
<dbReference type="AlphaFoldDB" id="A0A6G0WRL9"/>
<dbReference type="VEuPathDB" id="FungiDB:AeMF1_021351"/>
<dbReference type="InterPro" id="IPR043502">
    <property type="entry name" value="DNA/RNA_pol_sf"/>
</dbReference>
<dbReference type="VEuPathDB" id="FungiDB:AeMF1_021352"/>
<dbReference type="Pfam" id="PF14223">
    <property type="entry name" value="Retrotran_gag_2"/>
    <property type="match status" value="1"/>
</dbReference>
<feature type="compositionally biased region" description="Polar residues" evidence="3">
    <location>
        <begin position="782"/>
        <end position="791"/>
    </location>
</feature>
<dbReference type="PANTHER" id="PTHR11439:SF467">
    <property type="entry name" value="INTEGRASE CATALYTIC DOMAIN-CONTAINING PROTEIN"/>
    <property type="match status" value="1"/>
</dbReference>
<feature type="region of interest" description="Disordered" evidence="3">
    <location>
        <begin position="44"/>
        <end position="66"/>
    </location>
</feature>
<dbReference type="InterPro" id="IPR036875">
    <property type="entry name" value="Znf_CCHC_sf"/>
</dbReference>
<feature type="compositionally biased region" description="Basic and acidic residues" evidence="3">
    <location>
        <begin position="694"/>
        <end position="704"/>
    </location>
</feature>
<dbReference type="GO" id="GO:0004190">
    <property type="term" value="F:aspartic-type endopeptidase activity"/>
    <property type="evidence" value="ECO:0007669"/>
    <property type="project" value="UniProtKB-KW"/>
</dbReference>
<dbReference type="Pfam" id="PF22936">
    <property type="entry name" value="Pol_BBD"/>
    <property type="match status" value="1"/>
</dbReference>
<feature type="region of interest" description="Disordered" evidence="3">
    <location>
        <begin position="219"/>
        <end position="243"/>
    </location>
</feature>
<dbReference type="PROSITE" id="PS50158">
    <property type="entry name" value="ZF_CCHC"/>
    <property type="match status" value="1"/>
</dbReference>
<dbReference type="InterPro" id="IPR001878">
    <property type="entry name" value="Znf_CCHC"/>
</dbReference>
<keyword evidence="1" id="KW-0378">Hydrolase</keyword>
<dbReference type="SUPFAM" id="SSF57756">
    <property type="entry name" value="Retrovirus zinc finger-like domains"/>
    <property type="match status" value="1"/>
</dbReference>
<dbReference type="PANTHER" id="PTHR11439">
    <property type="entry name" value="GAG-POL-RELATED RETROTRANSPOSON"/>
    <property type="match status" value="1"/>
</dbReference>
<dbReference type="InterPro" id="IPR012337">
    <property type="entry name" value="RNaseH-like_sf"/>
</dbReference>